<reference evidence="6" key="1">
    <citation type="journal article" date="2022" name="Cell">
        <title>Repeat-based holocentromeres influence genome architecture and karyotype evolution.</title>
        <authorList>
            <person name="Hofstatter P.G."/>
            <person name="Thangavel G."/>
            <person name="Lux T."/>
            <person name="Neumann P."/>
            <person name="Vondrak T."/>
            <person name="Novak P."/>
            <person name="Zhang M."/>
            <person name="Costa L."/>
            <person name="Castellani M."/>
            <person name="Scott A."/>
            <person name="Toegelov H."/>
            <person name="Fuchs J."/>
            <person name="Mata-Sucre Y."/>
            <person name="Dias Y."/>
            <person name="Vanzela A.L.L."/>
            <person name="Huettel B."/>
            <person name="Almeida C.C.S."/>
            <person name="Simkova H."/>
            <person name="Souza G."/>
            <person name="Pedrosa-Harand A."/>
            <person name="Macas J."/>
            <person name="Mayer K.F.X."/>
            <person name="Houben A."/>
            <person name="Marques A."/>
        </authorList>
    </citation>
    <scope>NUCLEOTIDE SEQUENCE</scope>
    <source>
        <strain evidence="6">RhyBre1mFocal</strain>
    </source>
</reference>
<dbReference type="GO" id="GO:0032259">
    <property type="term" value="P:methylation"/>
    <property type="evidence" value="ECO:0007669"/>
    <property type="project" value="UniProtKB-KW"/>
</dbReference>
<keyword evidence="3" id="KW-0808">Transferase</keyword>
<comment type="caution">
    <text evidence="6">The sequence shown here is derived from an EMBL/GenBank/DDBJ whole genome shotgun (WGS) entry which is preliminary data.</text>
</comment>
<dbReference type="SUPFAM" id="SSF53335">
    <property type="entry name" value="S-adenosyl-L-methionine-dependent methyltransferases"/>
    <property type="match status" value="1"/>
</dbReference>
<evidence type="ECO:0000313" key="7">
    <source>
        <dbReference type="Proteomes" id="UP001151287"/>
    </source>
</evidence>
<comment type="similarity">
    <text evidence="1">Belongs to the methyltransferase superfamily.</text>
</comment>
<dbReference type="InterPro" id="IPR051419">
    <property type="entry name" value="Lys/N-term_MeTrsfase_sf"/>
</dbReference>
<proteinExistence type="inferred from homology"/>
<dbReference type="AlphaFoldDB" id="A0A9Q0CMQ8"/>
<keyword evidence="7" id="KW-1185">Reference proteome</keyword>
<dbReference type="OrthoDB" id="411785at2759"/>
<dbReference type="PANTHER" id="PTHR12176">
    <property type="entry name" value="SAM-DEPENDENT METHYLTRANSFERASE SUPERFAMILY PROTEIN"/>
    <property type="match status" value="1"/>
</dbReference>
<evidence type="ECO:0000256" key="2">
    <source>
        <dbReference type="ARBA" id="ARBA00022603"/>
    </source>
</evidence>
<evidence type="ECO:0000256" key="3">
    <source>
        <dbReference type="ARBA" id="ARBA00022679"/>
    </source>
</evidence>
<evidence type="ECO:0000256" key="1">
    <source>
        <dbReference type="ARBA" id="ARBA00008361"/>
    </source>
</evidence>
<dbReference type="PANTHER" id="PTHR12176:SF66">
    <property type="entry name" value="S-ADENOSYL-L-METHIONINE-DEPENDENT METHYLTRANSFERASES SUPERFAMILY PROTEIN"/>
    <property type="match status" value="1"/>
</dbReference>
<feature type="domain" description="Methyltransferase type 11" evidence="5">
    <location>
        <begin position="70"/>
        <end position="173"/>
    </location>
</feature>
<keyword evidence="2" id="KW-0489">Methyltransferase</keyword>
<protein>
    <recommendedName>
        <fullName evidence="5">Methyltransferase type 11 domain-containing protein</fullName>
    </recommendedName>
</protein>
<feature type="region of interest" description="Disordered" evidence="4">
    <location>
        <begin position="1"/>
        <end position="21"/>
    </location>
</feature>
<gene>
    <name evidence="6" type="ORF">LUZ63_005328</name>
</gene>
<name>A0A9Q0CMQ8_9POAL</name>
<dbReference type="Gene3D" id="3.40.50.150">
    <property type="entry name" value="Vaccinia Virus protein VP39"/>
    <property type="match status" value="1"/>
</dbReference>
<evidence type="ECO:0000256" key="4">
    <source>
        <dbReference type="SAM" id="MobiDB-lite"/>
    </source>
</evidence>
<dbReference type="InterPro" id="IPR029063">
    <property type="entry name" value="SAM-dependent_MTases_sf"/>
</dbReference>
<accession>A0A9Q0CMQ8</accession>
<dbReference type="Pfam" id="PF08241">
    <property type="entry name" value="Methyltransf_11"/>
    <property type="match status" value="1"/>
</dbReference>
<dbReference type="InterPro" id="IPR013216">
    <property type="entry name" value="Methyltransf_11"/>
</dbReference>
<evidence type="ECO:0000313" key="6">
    <source>
        <dbReference type="EMBL" id="KAJ1696816.1"/>
    </source>
</evidence>
<dbReference type="CDD" id="cd02440">
    <property type="entry name" value="AdoMet_MTases"/>
    <property type="match status" value="1"/>
</dbReference>
<organism evidence="6 7">
    <name type="scientific">Rhynchospora breviuscula</name>
    <dbReference type="NCBI Taxonomy" id="2022672"/>
    <lineage>
        <taxon>Eukaryota</taxon>
        <taxon>Viridiplantae</taxon>
        <taxon>Streptophyta</taxon>
        <taxon>Embryophyta</taxon>
        <taxon>Tracheophyta</taxon>
        <taxon>Spermatophyta</taxon>
        <taxon>Magnoliopsida</taxon>
        <taxon>Liliopsida</taxon>
        <taxon>Poales</taxon>
        <taxon>Cyperaceae</taxon>
        <taxon>Cyperoideae</taxon>
        <taxon>Rhynchosporeae</taxon>
        <taxon>Rhynchospora</taxon>
    </lineage>
</organism>
<dbReference type="GO" id="GO:0008757">
    <property type="term" value="F:S-adenosylmethionine-dependent methyltransferase activity"/>
    <property type="evidence" value="ECO:0007669"/>
    <property type="project" value="InterPro"/>
</dbReference>
<dbReference type="FunFam" id="3.40.50.150:FF:000252">
    <property type="entry name" value="EEF1A lysine methyltransferase 4"/>
    <property type="match status" value="1"/>
</dbReference>
<evidence type="ECO:0000259" key="5">
    <source>
        <dbReference type="Pfam" id="PF08241"/>
    </source>
</evidence>
<dbReference type="EMBL" id="JAMQYH010000002">
    <property type="protein sequence ID" value="KAJ1696816.1"/>
    <property type="molecule type" value="Genomic_DNA"/>
</dbReference>
<dbReference type="Proteomes" id="UP001151287">
    <property type="component" value="Unassembled WGS sequence"/>
</dbReference>
<sequence length="260" mass="29561">MERVRNNEEKGEEDVAMSAQQRGGGCNYGDALYWDARYLEEGGTAFDWYQRYAALRPFVRKFVPTSSCVLMVGCGSALMSEDMVKDGYVEIMNIDVSSIVIEMMRRKYVSVRQLKYMQMDVRDMSFFSDESFDCVIDKGTLDSLMCGPDAPLSAAQMIQEVNRLLKPDGIFILITYGDPSVRFHHMNQEGCCWKIILYIIPRPGFQVRPGSSSRKSFTEPVPLTEKGQLPAGFIPEDPDSHYIYICKKLPHGFIQPLVQL</sequence>